<feature type="compositionally biased region" description="Basic residues" evidence="1">
    <location>
        <begin position="1"/>
        <end position="10"/>
    </location>
</feature>
<reference evidence="2" key="1">
    <citation type="submission" date="2021-03" db="EMBL/GenBank/DDBJ databases">
        <title>Draft genome sequence of rust myrtle Austropuccinia psidii MF-1, a brazilian biotype.</title>
        <authorList>
            <person name="Quecine M.C."/>
            <person name="Pachon D.M.R."/>
            <person name="Bonatelli M.L."/>
            <person name="Correr F.H."/>
            <person name="Franceschini L.M."/>
            <person name="Leite T.F."/>
            <person name="Margarido G.R.A."/>
            <person name="Almeida C.A."/>
            <person name="Ferrarezi J.A."/>
            <person name="Labate C.A."/>
        </authorList>
    </citation>
    <scope>NUCLEOTIDE SEQUENCE</scope>
    <source>
        <strain evidence="2">MF-1</strain>
    </source>
</reference>
<proteinExistence type="predicted"/>
<dbReference type="Proteomes" id="UP000765509">
    <property type="component" value="Unassembled WGS sequence"/>
</dbReference>
<dbReference type="AlphaFoldDB" id="A0A9Q3GFI9"/>
<feature type="region of interest" description="Disordered" evidence="1">
    <location>
        <begin position="1"/>
        <end position="23"/>
    </location>
</feature>
<evidence type="ECO:0000313" key="3">
    <source>
        <dbReference type="Proteomes" id="UP000765509"/>
    </source>
</evidence>
<comment type="caution">
    <text evidence="2">The sequence shown here is derived from an EMBL/GenBank/DDBJ whole genome shotgun (WGS) entry which is preliminary data.</text>
</comment>
<evidence type="ECO:0000313" key="2">
    <source>
        <dbReference type="EMBL" id="MBW0464457.1"/>
    </source>
</evidence>
<gene>
    <name evidence="2" type="ORF">O181_004172</name>
</gene>
<sequence length="137" mass="15920">MADVKKKKNNYHNCGSTDHYSNNFPKEIKNIYAIEKNPEEEKLEEDSESYSMGDAIREISGNQDQIEEFLVEYQEEKQLEIKDIQLEEGLPQETHNKNLCKHTQYAQTLLITPTKGIAYIHGTATKITRCVDNFQHQ</sequence>
<dbReference type="EMBL" id="AVOT02000781">
    <property type="protein sequence ID" value="MBW0464457.1"/>
    <property type="molecule type" value="Genomic_DNA"/>
</dbReference>
<accession>A0A9Q3GFI9</accession>
<evidence type="ECO:0000256" key="1">
    <source>
        <dbReference type="SAM" id="MobiDB-lite"/>
    </source>
</evidence>
<keyword evidence="3" id="KW-1185">Reference proteome</keyword>
<name>A0A9Q3GFI9_9BASI</name>
<feature type="compositionally biased region" description="Polar residues" evidence="1">
    <location>
        <begin position="11"/>
        <end position="23"/>
    </location>
</feature>
<protein>
    <submittedName>
        <fullName evidence="2">Uncharacterized protein</fullName>
    </submittedName>
</protein>
<organism evidence="2 3">
    <name type="scientific">Austropuccinia psidii MF-1</name>
    <dbReference type="NCBI Taxonomy" id="1389203"/>
    <lineage>
        <taxon>Eukaryota</taxon>
        <taxon>Fungi</taxon>
        <taxon>Dikarya</taxon>
        <taxon>Basidiomycota</taxon>
        <taxon>Pucciniomycotina</taxon>
        <taxon>Pucciniomycetes</taxon>
        <taxon>Pucciniales</taxon>
        <taxon>Sphaerophragmiaceae</taxon>
        <taxon>Austropuccinia</taxon>
    </lineage>
</organism>